<keyword evidence="3" id="KW-0804">Transcription</keyword>
<proteinExistence type="predicted"/>
<gene>
    <name evidence="6" type="ORF">Msi02_73830</name>
</gene>
<feature type="region of interest" description="Disordered" evidence="4">
    <location>
        <begin position="247"/>
        <end position="272"/>
    </location>
</feature>
<evidence type="ECO:0000313" key="7">
    <source>
        <dbReference type="Proteomes" id="UP000660454"/>
    </source>
</evidence>
<dbReference type="SMART" id="SM00342">
    <property type="entry name" value="HTH_ARAC"/>
    <property type="match status" value="1"/>
</dbReference>
<protein>
    <submittedName>
        <fullName evidence="6">AraC family transcriptional regulator</fullName>
    </submittedName>
</protein>
<organism evidence="6 7">
    <name type="scientific">Microbispora siamensis</name>
    <dbReference type="NCBI Taxonomy" id="564413"/>
    <lineage>
        <taxon>Bacteria</taxon>
        <taxon>Bacillati</taxon>
        <taxon>Actinomycetota</taxon>
        <taxon>Actinomycetes</taxon>
        <taxon>Streptosporangiales</taxon>
        <taxon>Streptosporangiaceae</taxon>
        <taxon>Microbispora</taxon>
    </lineage>
</organism>
<evidence type="ECO:0000259" key="5">
    <source>
        <dbReference type="PROSITE" id="PS01124"/>
    </source>
</evidence>
<evidence type="ECO:0000256" key="4">
    <source>
        <dbReference type="SAM" id="MobiDB-lite"/>
    </source>
</evidence>
<sequence>MMDEVINAAVLRVVQSMQENLGEQLTIDDMARTAMFSKFHFSRVFQRVTGLSPGRFLSAVRLREAKRLLSSTSLTVTDISHRVGYSSVGTFSSRFTGSVGVSPTRYRQLHSVRPAVSVPAPTGTATVLGRISSPLRGTPVFAGLFPDRILEGWPVSYTFVRESGPFVLENVPEGRWHLLAHAVAEGHEDALNLPATGDEALCVGRLGPITVHRDTETLHAEVPLRPMTPFDPPVLLALRELLAAEHGVDESPAPRTPAPIPAQRRAALAVSR</sequence>
<keyword evidence="7" id="KW-1185">Reference proteome</keyword>
<dbReference type="Gene3D" id="1.10.10.60">
    <property type="entry name" value="Homeodomain-like"/>
    <property type="match status" value="2"/>
</dbReference>
<keyword evidence="1" id="KW-0805">Transcription regulation</keyword>
<evidence type="ECO:0000256" key="1">
    <source>
        <dbReference type="ARBA" id="ARBA00023015"/>
    </source>
</evidence>
<dbReference type="PANTHER" id="PTHR46796">
    <property type="entry name" value="HTH-TYPE TRANSCRIPTIONAL ACTIVATOR RHAS-RELATED"/>
    <property type="match status" value="1"/>
</dbReference>
<evidence type="ECO:0000313" key="6">
    <source>
        <dbReference type="EMBL" id="GIH66566.1"/>
    </source>
</evidence>
<dbReference type="InterPro" id="IPR018060">
    <property type="entry name" value="HTH_AraC"/>
</dbReference>
<dbReference type="InterPro" id="IPR009057">
    <property type="entry name" value="Homeodomain-like_sf"/>
</dbReference>
<dbReference type="SUPFAM" id="SSF46689">
    <property type="entry name" value="Homeodomain-like"/>
    <property type="match status" value="2"/>
</dbReference>
<reference evidence="6 7" key="1">
    <citation type="submission" date="2021-01" db="EMBL/GenBank/DDBJ databases">
        <title>Whole genome shotgun sequence of Microbispora siamensis NBRC 104113.</title>
        <authorList>
            <person name="Komaki H."/>
            <person name="Tamura T."/>
        </authorList>
    </citation>
    <scope>NUCLEOTIDE SEQUENCE [LARGE SCALE GENOMIC DNA]</scope>
    <source>
        <strain evidence="6 7">NBRC 104113</strain>
    </source>
</reference>
<dbReference type="Pfam" id="PF12833">
    <property type="entry name" value="HTH_18"/>
    <property type="match status" value="1"/>
</dbReference>
<accession>A0ABQ4GYP0</accession>
<keyword evidence="2" id="KW-0238">DNA-binding</keyword>
<dbReference type="InterPro" id="IPR050204">
    <property type="entry name" value="AraC_XylS_family_regulators"/>
</dbReference>
<comment type="caution">
    <text evidence="6">The sequence shown here is derived from an EMBL/GenBank/DDBJ whole genome shotgun (WGS) entry which is preliminary data.</text>
</comment>
<dbReference type="PROSITE" id="PS01124">
    <property type="entry name" value="HTH_ARAC_FAMILY_2"/>
    <property type="match status" value="1"/>
</dbReference>
<dbReference type="InterPro" id="IPR020449">
    <property type="entry name" value="Tscrpt_reg_AraC-type_HTH"/>
</dbReference>
<feature type="domain" description="HTH araC/xylS-type" evidence="5">
    <location>
        <begin position="11"/>
        <end position="109"/>
    </location>
</feature>
<dbReference type="PRINTS" id="PR00032">
    <property type="entry name" value="HTHARAC"/>
</dbReference>
<evidence type="ECO:0000256" key="2">
    <source>
        <dbReference type="ARBA" id="ARBA00023125"/>
    </source>
</evidence>
<name>A0ABQ4GYP0_9ACTN</name>
<dbReference type="EMBL" id="BOOF01000055">
    <property type="protein sequence ID" value="GIH66566.1"/>
    <property type="molecule type" value="Genomic_DNA"/>
</dbReference>
<dbReference type="Proteomes" id="UP000660454">
    <property type="component" value="Unassembled WGS sequence"/>
</dbReference>
<evidence type="ECO:0000256" key="3">
    <source>
        <dbReference type="ARBA" id="ARBA00023163"/>
    </source>
</evidence>